<accession>A0A815ZM84</accession>
<evidence type="ECO:0000256" key="2">
    <source>
        <dbReference type="ARBA" id="ARBA00023002"/>
    </source>
</evidence>
<dbReference type="InterPro" id="IPR002347">
    <property type="entry name" value="SDR_fam"/>
</dbReference>
<dbReference type="PRINTS" id="PR00080">
    <property type="entry name" value="SDRFAMILY"/>
</dbReference>
<dbReference type="CDD" id="cd05233">
    <property type="entry name" value="SDR_c"/>
    <property type="match status" value="1"/>
</dbReference>
<dbReference type="FunFam" id="3.40.50.720:FF:000084">
    <property type="entry name" value="Short-chain dehydrogenase reductase"/>
    <property type="match status" value="1"/>
</dbReference>
<dbReference type="PROSITE" id="PS00061">
    <property type="entry name" value="ADH_SHORT"/>
    <property type="match status" value="1"/>
</dbReference>
<evidence type="ECO:0000256" key="1">
    <source>
        <dbReference type="ARBA" id="ARBA00006484"/>
    </source>
</evidence>
<gene>
    <name evidence="3" type="ORF">XAT740_LOCUS46026</name>
</gene>
<keyword evidence="4" id="KW-1185">Reference proteome</keyword>
<evidence type="ECO:0000313" key="4">
    <source>
        <dbReference type="Proteomes" id="UP000663828"/>
    </source>
</evidence>
<dbReference type="PANTHER" id="PTHR24321">
    <property type="entry name" value="DEHYDROGENASES, SHORT CHAIN"/>
    <property type="match status" value="1"/>
</dbReference>
<reference evidence="3" key="1">
    <citation type="submission" date="2021-02" db="EMBL/GenBank/DDBJ databases">
        <authorList>
            <person name="Nowell W R."/>
        </authorList>
    </citation>
    <scope>NUCLEOTIDE SEQUENCE</scope>
</reference>
<sequence length="287" mass="31580">MSICGSVTNDWRLLLCNKVVFITGGAGWIARHIAKTCYEHGSRLVLADTKLETIVRVKNEIFPSENTDERILPIELDVLDEESIQTAVKSTLNKWNTIDILINTFVNSDNLCEMSFSRMFVFRAAIFTLGFVENLSPDDWSNILNVNVRGYALMVKHIAPVLKKQRHGSIVNISSCAGIVAHSTFLPYSTSKGAINQLTRNLALDLGLYNIRVNSISPGAIDSPVLYESAAKGGVTKEEFDKEHGGKCLKRLGHPQEIANMTVFLASDLSSFITGTNIVVDGGYTIV</sequence>
<dbReference type="Gene3D" id="3.40.50.720">
    <property type="entry name" value="NAD(P)-binding Rossmann-like Domain"/>
    <property type="match status" value="1"/>
</dbReference>
<dbReference type="Proteomes" id="UP000663828">
    <property type="component" value="Unassembled WGS sequence"/>
</dbReference>
<dbReference type="EMBL" id="CAJNOR010006109">
    <property type="protein sequence ID" value="CAF1585993.1"/>
    <property type="molecule type" value="Genomic_DNA"/>
</dbReference>
<dbReference type="InterPro" id="IPR020904">
    <property type="entry name" value="Sc_DH/Rdtase_CS"/>
</dbReference>
<dbReference type="SUPFAM" id="SSF51735">
    <property type="entry name" value="NAD(P)-binding Rossmann-fold domains"/>
    <property type="match status" value="1"/>
</dbReference>
<dbReference type="PANTHER" id="PTHR24321:SF8">
    <property type="entry name" value="ESTRADIOL 17-BETA-DEHYDROGENASE 8-RELATED"/>
    <property type="match status" value="1"/>
</dbReference>
<protein>
    <submittedName>
        <fullName evidence="3">Uncharacterized protein</fullName>
    </submittedName>
</protein>
<comment type="caution">
    <text evidence="3">The sequence shown here is derived from an EMBL/GenBank/DDBJ whole genome shotgun (WGS) entry which is preliminary data.</text>
</comment>
<dbReference type="AlphaFoldDB" id="A0A815ZM84"/>
<dbReference type="Pfam" id="PF13561">
    <property type="entry name" value="adh_short_C2"/>
    <property type="match status" value="1"/>
</dbReference>
<dbReference type="InterPro" id="IPR036291">
    <property type="entry name" value="NAD(P)-bd_dom_sf"/>
</dbReference>
<keyword evidence="2" id="KW-0560">Oxidoreductase</keyword>
<name>A0A815ZM84_ADIRI</name>
<dbReference type="PRINTS" id="PR00081">
    <property type="entry name" value="GDHRDH"/>
</dbReference>
<evidence type="ECO:0000313" key="3">
    <source>
        <dbReference type="EMBL" id="CAF1585993.1"/>
    </source>
</evidence>
<proteinExistence type="inferred from homology"/>
<organism evidence="3 4">
    <name type="scientific">Adineta ricciae</name>
    <name type="common">Rotifer</name>
    <dbReference type="NCBI Taxonomy" id="249248"/>
    <lineage>
        <taxon>Eukaryota</taxon>
        <taxon>Metazoa</taxon>
        <taxon>Spiralia</taxon>
        <taxon>Gnathifera</taxon>
        <taxon>Rotifera</taxon>
        <taxon>Eurotatoria</taxon>
        <taxon>Bdelloidea</taxon>
        <taxon>Adinetida</taxon>
        <taxon>Adinetidae</taxon>
        <taxon>Adineta</taxon>
    </lineage>
</organism>
<dbReference type="GO" id="GO:0016491">
    <property type="term" value="F:oxidoreductase activity"/>
    <property type="evidence" value="ECO:0007669"/>
    <property type="project" value="UniProtKB-KW"/>
</dbReference>
<comment type="similarity">
    <text evidence="1">Belongs to the short-chain dehydrogenases/reductases (SDR) family.</text>
</comment>